<dbReference type="Gene3D" id="3.30.1360.120">
    <property type="entry name" value="Probable tRNA modification gtpase trme, domain 1"/>
    <property type="match status" value="1"/>
</dbReference>
<sequence length="166" mass="17220">MTGYDVAIESLPMQAVIDLKGEAAALAGWCGDVLPQFPARPNSLTRASGRALLHIGPGHWLLCADLADEDSLIAALRPDAAPPQVSVVPVSDSLAHFAVTGPDAAEVMAVATPLDLHPTVFAEDAASFTEAFGLRALVRRHPGGFALSVDRSFAPMILQALSLSAG</sequence>
<organism evidence="1 2">
    <name type="scientific">Albidovulum sediminis</name>
    <dbReference type="NCBI Taxonomy" id="3066345"/>
    <lineage>
        <taxon>Bacteria</taxon>
        <taxon>Pseudomonadati</taxon>
        <taxon>Pseudomonadota</taxon>
        <taxon>Alphaproteobacteria</taxon>
        <taxon>Rhodobacterales</taxon>
        <taxon>Paracoccaceae</taxon>
        <taxon>Albidovulum</taxon>
    </lineage>
</organism>
<dbReference type="RefSeq" id="WP_261493611.1">
    <property type="nucleotide sequence ID" value="NZ_JAOCQF010000001.1"/>
</dbReference>
<dbReference type="Proteomes" id="UP001205601">
    <property type="component" value="Unassembled WGS sequence"/>
</dbReference>
<proteinExistence type="predicted"/>
<dbReference type="SUPFAM" id="SSF103025">
    <property type="entry name" value="Folate-binding domain"/>
    <property type="match status" value="1"/>
</dbReference>
<evidence type="ECO:0000313" key="1">
    <source>
        <dbReference type="EMBL" id="MCT8328168.1"/>
    </source>
</evidence>
<comment type="caution">
    <text evidence="1">The sequence shown here is derived from an EMBL/GenBank/DDBJ whole genome shotgun (WGS) entry which is preliminary data.</text>
</comment>
<protein>
    <submittedName>
        <fullName evidence="1">Sarcosine oxidase subunit gamma</fullName>
    </submittedName>
</protein>
<evidence type="ECO:0000313" key="2">
    <source>
        <dbReference type="Proteomes" id="UP001205601"/>
    </source>
</evidence>
<keyword evidence="2" id="KW-1185">Reference proteome</keyword>
<name>A0ABT2NJB6_9RHOB</name>
<dbReference type="EMBL" id="JAOCQF010000001">
    <property type="protein sequence ID" value="MCT8328168.1"/>
    <property type="molecule type" value="Genomic_DNA"/>
</dbReference>
<reference evidence="2" key="1">
    <citation type="submission" date="2023-07" db="EMBL/GenBank/DDBJ databases">
        <title>Defluviimonas sediminis sp. nov., isolated from mangrove sediment.</title>
        <authorList>
            <person name="Liu L."/>
            <person name="Li J."/>
            <person name="Huang Y."/>
            <person name="Pan J."/>
            <person name="Li M."/>
        </authorList>
    </citation>
    <scope>NUCLEOTIDE SEQUENCE [LARGE SCALE GENOMIC DNA]</scope>
    <source>
        <strain evidence="2">FT324</strain>
    </source>
</reference>
<gene>
    <name evidence="1" type="ORF">N5I32_01420</name>
</gene>
<dbReference type="Gene3D" id="3.30.70.1520">
    <property type="entry name" value="Heterotetrameric sarcosine oxidase"/>
    <property type="match status" value="1"/>
</dbReference>
<dbReference type="InterPro" id="IPR027266">
    <property type="entry name" value="TrmE/GcvT-like"/>
</dbReference>
<accession>A0ABT2NJB6</accession>